<comment type="function">
    <text evidence="5">Catalyzes the NADPH-dependent reduction of N-acetyl-5-glutamyl phosphate to yield N-acetyl-L-glutamate 5-semialdehyde.</text>
</comment>
<dbReference type="NCBIfam" id="TIGR01850">
    <property type="entry name" value="argC"/>
    <property type="match status" value="1"/>
</dbReference>
<dbReference type="UniPathway" id="UPA00068">
    <property type="reaction ID" value="UER00108"/>
</dbReference>
<evidence type="ECO:0000256" key="6">
    <source>
        <dbReference type="PROSITE-ProRule" id="PRU10010"/>
    </source>
</evidence>
<dbReference type="STRING" id="947033.Lste_1806"/>
<dbReference type="SUPFAM" id="SSF51735">
    <property type="entry name" value="NAD(P)-binding Rossmann-fold domains"/>
    <property type="match status" value="1"/>
</dbReference>
<dbReference type="Gene3D" id="3.40.50.720">
    <property type="entry name" value="NAD(P)-binding Rossmann-like Domain"/>
    <property type="match status" value="2"/>
</dbReference>
<gene>
    <name evidence="8" type="primary">asd_1</name>
    <name evidence="5" type="synonym">argC</name>
    <name evidence="8" type="ORF">Lste_1806</name>
</gene>
<dbReference type="GO" id="GO:0070401">
    <property type="term" value="F:NADP+ binding"/>
    <property type="evidence" value="ECO:0007669"/>
    <property type="project" value="InterPro"/>
</dbReference>
<comment type="caution">
    <text evidence="8">The sequence shown here is derived from an EMBL/GenBank/DDBJ whole genome shotgun (WGS) entry which is preliminary data.</text>
</comment>
<accession>A0A0W0ZI36</accession>
<dbReference type="Pfam" id="PF01118">
    <property type="entry name" value="Semialdhyde_dh"/>
    <property type="match status" value="2"/>
</dbReference>
<comment type="catalytic activity">
    <reaction evidence="5">
        <text>N-acetyl-L-glutamate 5-semialdehyde + phosphate + NADP(+) = N-acetyl-L-glutamyl 5-phosphate + NADPH + H(+)</text>
        <dbReference type="Rhea" id="RHEA:21588"/>
        <dbReference type="ChEBI" id="CHEBI:15378"/>
        <dbReference type="ChEBI" id="CHEBI:29123"/>
        <dbReference type="ChEBI" id="CHEBI:43474"/>
        <dbReference type="ChEBI" id="CHEBI:57783"/>
        <dbReference type="ChEBI" id="CHEBI:57936"/>
        <dbReference type="ChEBI" id="CHEBI:58349"/>
        <dbReference type="EC" id="1.2.1.38"/>
    </reaction>
</comment>
<dbReference type="PANTHER" id="PTHR32338:SF10">
    <property type="entry name" value="N-ACETYL-GAMMA-GLUTAMYL-PHOSPHATE REDUCTASE, CHLOROPLASTIC-RELATED"/>
    <property type="match status" value="1"/>
</dbReference>
<feature type="active site" evidence="5 6">
    <location>
        <position position="127"/>
    </location>
</feature>
<comment type="similarity">
    <text evidence="5">Belongs to the NAGSA dehydrogenase family. Type 1 subfamily.</text>
</comment>
<keyword evidence="2 5" id="KW-0028">Amino-acid biosynthesis</keyword>
<dbReference type="InterPro" id="IPR050085">
    <property type="entry name" value="AGPR"/>
</dbReference>
<keyword evidence="5" id="KW-0963">Cytoplasm</keyword>
<evidence type="ECO:0000313" key="9">
    <source>
        <dbReference type="Proteomes" id="UP000054926"/>
    </source>
</evidence>
<dbReference type="Proteomes" id="UP000054926">
    <property type="component" value="Unassembled WGS sequence"/>
</dbReference>
<feature type="domain" description="Semialdehyde dehydrogenase NAD-binding" evidence="7">
    <location>
        <begin position="6"/>
        <end position="120"/>
    </location>
</feature>
<dbReference type="SMART" id="SM00859">
    <property type="entry name" value="Semialdhyde_dh"/>
    <property type="match status" value="1"/>
</dbReference>
<proteinExistence type="inferred from homology"/>
<dbReference type="InterPro" id="IPR023013">
    <property type="entry name" value="AGPR_AS"/>
</dbReference>
<keyword evidence="9" id="KW-1185">Reference proteome</keyword>
<dbReference type="Pfam" id="PF22698">
    <property type="entry name" value="Semialdhyde_dhC_1"/>
    <property type="match status" value="1"/>
</dbReference>
<dbReference type="GO" id="GO:0003942">
    <property type="term" value="F:N-acetyl-gamma-glutamyl-phosphate reductase activity"/>
    <property type="evidence" value="ECO:0007669"/>
    <property type="project" value="UniProtKB-UniRule"/>
</dbReference>
<dbReference type="EMBL" id="LNYY01000019">
    <property type="protein sequence ID" value="KTD68648.1"/>
    <property type="molecule type" value="Genomic_DNA"/>
</dbReference>
<dbReference type="CDD" id="cd17895">
    <property type="entry name" value="AGPR_1_N"/>
    <property type="match status" value="1"/>
</dbReference>
<dbReference type="SUPFAM" id="SSF55347">
    <property type="entry name" value="Glyceraldehyde-3-phosphate dehydrogenase-like, C-terminal domain"/>
    <property type="match status" value="1"/>
</dbReference>
<reference evidence="8 9" key="1">
    <citation type="submission" date="2015-11" db="EMBL/GenBank/DDBJ databases">
        <title>Genomic analysis of 38 Legionella species identifies large and diverse effector repertoires.</title>
        <authorList>
            <person name="Burstein D."/>
            <person name="Amaro F."/>
            <person name="Zusman T."/>
            <person name="Lifshitz Z."/>
            <person name="Cohen O."/>
            <person name="Gilbert J.A."/>
            <person name="Pupko T."/>
            <person name="Shuman H.A."/>
            <person name="Segal G."/>
        </authorList>
    </citation>
    <scope>NUCLEOTIDE SEQUENCE [LARGE SCALE GENOMIC DNA]</scope>
    <source>
        <strain evidence="8 9">IMVS3376</strain>
    </source>
</reference>
<protein>
    <recommendedName>
        <fullName evidence="5">N-acetyl-gamma-glutamyl-phosphate reductase</fullName>
        <shortName evidence="5">AGPR</shortName>
        <ecNumber evidence="5">1.2.1.38</ecNumber>
    </recommendedName>
    <alternativeName>
        <fullName evidence="5">N-acetyl-glutamate semialdehyde dehydrogenase</fullName>
        <shortName evidence="5">NAGSA dehydrogenase</shortName>
    </alternativeName>
</protein>
<keyword evidence="4 5" id="KW-0560">Oxidoreductase</keyword>
<dbReference type="InterPro" id="IPR058924">
    <property type="entry name" value="AGPR_dimerisation_dom"/>
</dbReference>
<evidence type="ECO:0000256" key="1">
    <source>
        <dbReference type="ARBA" id="ARBA00022571"/>
    </source>
</evidence>
<dbReference type="InterPro" id="IPR036291">
    <property type="entry name" value="NAD(P)-bd_dom_sf"/>
</dbReference>
<keyword evidence="3 5" id="KW-0521">NADP</keyword>
<dbReference type="AlphaFoldDB" id="A0A0W0ZI36"/>
<evidence type="ECO:0000259" key="7">
    <source>
        <dbReference type="SMART" id="SM00859"/>
    </source>
</evidence>
<comment type="pathway">
    <text evidence="5">Amino-acid biosynthesis; L-arginine biosynthesis; N(2)-acetyl-L-ornithine from L-glutamate: step 3/4.</text>
</comment>
<dbReference type="EC" id="1.2.1.38" evidence="5"/>
<dbReference type="HAMAP" id="MF_00150">
    <property type="entry name" value="ArgC_type1"/>
    <property type="match status" value="1"/>
</dbReference>
<dbReference type="PANTHER" id="PTHR32338">
    <property type="entry name" value="N-ACETYL-GAMMA-GLUTAMYL-PHOSPHATE REDUCTASE, CHLOROPLASTIC-RELATED-RELATED"/>
    <property type="match status" value="1"/>
</dbReference>
<comment type="subcellular location">
    <subcellularLocation>
        <location evidence="5">Cytoplasm</location>
    </subcellularLocation>
</comment>
<dbReference type="GO" id="GO:0006526">
    <property type="term" value="P:L-arginine biosynthetic process"/>
    <property type="evidence" value="ECO:0007669"/>
    <property type="project" value="UniProtKB-UniRule"/>
</dbReference>
<dbReference type="GO" id="GO:0051287">
    <property type="term" value="F:NAD binding"/>
    <property type="evidence" value="ECO:0007669"/>
    <property type="project" value="InterPro"/>
</dbReference>
<keyword evidence="1 5" id="KW-0055">Arginine biosynthesis</keyword>
<evidence type="ECO:0000313" key="8">
    <source>
        <dbReference type="EMBL" id="KTD68648.1"/>
    </source>
</evidence>
<name>A0A0W0ZI36_9GAMM</name>
<organism evidence="8 9">
    <name type="scientific">Legionella steelei</name>
    <dbReference type="NCBI Taxonomy" id="947033"/>
    <lineage>
        <taxon>Bacteria</taxon>
        <taxon>Pseudomonadati</taxon>
        <taxon>Pseudomonadota</taxon>
        <taxon>Gammaproteobacteria</taxon>
        <taxon>Legionellales</taxon>
        <taxon>Legionellaceae</taxon>
        <taxon>Legionella</taxon>
    </lineage>
</organism>
<evidence type="ECO:0000256" key="5">
    <source>
        <dbReference type="HAMAP-Rule" id="MF_00150"/>
    </source>
</evidence>
<evidence type="ECO:0000256" key="2">
    <source>
        <dbReference type="ARBA" id="ARBA00022605"/>
    </source>
</evidence>
<dbReference type="InterPro" id="IPR000706">
    <property type="entry name" value="AGPR_type-1"/>
</dbReference>
<dbReference type="PROSITE" id="PS01224">
    <property type="entry name" value="ARGC"/>
    <property type="match status" value="1"/>
</dbReference>
<dbReference type="RefSeq" id="WP_058510722.1">
    <property type="nucleotide sequence ID" value="NZ_LNYY01000019.1"/>
</dbReference>
<dbReference type="CDD" id="cd23934">
    <property type="entry name" value="AGPR_1_C"/>
    <property type="match status" value="1"/>
</dbReference>
<evidence type="ECO:0000256" key="3">
    <source>
        <dbReference type="ARBA" id="ARBA00022857"/>
    </source>
</evidence>
<dbReference type="GO" id="GO:0005737">
    <property type="term" value="C:cytoplasm"/>
    <property type="evidence" value="ECO:0007669"/>
    <property type="project" value="UniProtKB-SubCell"/>
</dbReference>
<dbReference type="Gene3D" id="3.30.360.10">
    <property type="entry name" value="Dihydrodipicolinate Reductase, domain 2"/>
    <property type="match status" value="1"/>
</dbReference>
<dbReference type="PATRIC" id="fig|947033.5.peg.1909"/>
<dbReference type="InterPro" id="IPR000534">
    <property type="entry name" value="Semialdehyde_DH_NAD-bd"/>
</dbReference>
<sequence>MKTHYKVAVIGRNGYVGKELINLIQKHPHLNLLNLGSIAECVQNSFELDTIFLATPTVVSIDAASKLINTDINIIDLSGAFRLPKDDFTHWYGMQHDASFLIEKACYGLCPWETLQSKSQLIANPGCYATAALMALLPLFKTNIIDKKSIIIDAKSGVSGSGKKPTPELMFCEIANNFYPYKIGIHQHIPEIEKAIRDFSEKETKITLTTSILPIVRGLAMTIYLQPASSFTPDEDISEAILNAFQIHYQSYPLIRYQEVGKGSTEDEQKLLGLQQLIHTPYCHIGFFVKEGQITLFSSIDNLLKGAASQAIENLNAMYQLPLQTGLTL</sequence>
<evidence type="ECO:0000256" key="4">
    <source>
        <dbReference type="ARBA" id="ARBA00023002"/>
    </source>
</evidence>
<dbReference type="OrthoDB" id="9801289at2"/>